<sequence>MPAINSNDGDGRDQPRKQVVWSVFSPAHLEYIHSVYCQYPQPSCYYYGRHYDSELDEAPASPISLPLARLPLPPGHDNLDELIESVREAIDQGVHPKRIYQGSSGSYFCQQVEPDPTGQPSIRTCGVFKPKDEEPYGNLNPKWTKWIHRNLFPCFFGRSCIIPNLGYISETAASILDQRLGLNIVPVTRVVSLASPAFHYSYFDRRAAKSRTTPRPLPEKIGSFQIFLHDYQNADRFLARYP</sequence>
<reference evidence="1" key="1">
    <citation type="submission" date="2022-06" db="EMBL/GenBank/DDBJ databases">
        <title>Phylogenomic reconstructions and comparative analyses of Kickxellomycotina fungi.</title>
        <authorList>
            <person name="Reynolds N.K."/>
            <person name="Stajich J.E."/>
            <person name="Barry K."/>
            <person name="Grigoriev I.V."/>
            <person name="Crous P."/>
            <person name="Smith M.E."/>
        </authorList>
    </citation>
    <scope>NUCLEOTIDE SEQUENCE</scope>
    <source>
        <strain evidence="1">RSA 2271</strain>
    </source>
</reference>
<accession>A0ACC1HD91</accession>
<evidence type="ECO:0000313" key="1">
    <source>
        <dbReference type="EMBL" id="KAJ1673301.1"/>
    </source>
</evidence>
<name>A0ACC1HD91_9FUNG</name>
<organism evidence="1 2">
    <name type="scientific">Spiromyces aspiralis</name>
    <dbReference type="NCBI Taxonomy" id="68401"/>
    <lineage>
        <taxon>Eukaryota</taxon>
        <taxon>Fungi</taxon>
        <taxon>Fungi incertae sedis</taxon>
        <taxon>Zoopagomycota</taxon>
        <taxon>Kickxellomycotina</taxon>
        <taxon>Kickxellomycetes</taxon>
        <taxon>Kickxellales</taxon>
        <taxon>Kickxellaceae</taxon>
        <taxon>Spiromyces</taxon>
    </lineage>
</organism>
<comment type="caution">
    <text evidence="1">The sequence shown here is derived from an EMBL/GenBank/DDBJ whole genome shotgun (WGS) entry which is preliminary data.</text>
</comment>
<keyword evidence="2" id="KW-1185">Reference proteome</keyword>
<keyword evidence="1" id="KW-0808">Transferase</keyword>
<dbReference type="Proteomes" id="UP001145114">
    <property type="component" value="Unassembled WGS sequence"/>
</dbReference>
<gene>
    <name evidence="1" type="primary">lsb6_2</name>
    <name evidence="1" type="ORF">EV182_005501</name>
</gene>
<evidence type="ECO:0000313" key="2">
    <source>
        <dbReference type="Proteomes" id="UP001145114"/>
    </source>
</evidence>
<proteinExistence type="predicted"/>
<feature type="non-terminal residue" evidence="1">
    <location>
        <position position="242"/>
    </location>
</feature>
<dbReference type="EC" id="2.7.1.67" evidence="1"/>
<dbReference type="EMBL" id="JAMZIH010007128">
    <property type="protein sequence ID" value="KAJ1673301.1"/>
    <property type="molecule type" value="Genomic_DNA"/>
</dbReference>
<protein>
    <submittedName>
        <fullName evidence="1">Phosphatidylinositol 4-kinase</fullName>
        <ecNumber evidence="1">2.7.1.67</ecNumber>
    </submittedName>
</protein>